<dbReference type="PANTHER" id="PTHR35333">
    <property type="entry name" value="BETA-LACTAMASE"/>
    <property type="match status" value="1"/>
</dbReference>
<dbReference type="KEGG" id="anh:A6F65_01714"/>
<dbReference type="Pfam" id="PF13354">
    <property type="entry name" value="Beta-lactamase2"/>
    <property type="match status" value="1"/>
</dbReference>
<feature type="signal peptide" evidence="2">
    <location>
        <begin position="1"/>
        <end position="23"/>
    </location>
</feature>
<accession>A0A1C7D9M3</accession>
<dbReference type="AlphaFoldDB" id="A0A1C7D9M3"/>
<evidence type="ECO:0000313" key="5">
    <source>
        <dbReference type="Proteomes" id="UP000092698"/>
    </source>
</evidence>
<dbReference type="InterPro" id="IPR045155">
    <property type="entry name" value="Beta-lactam_cat"/>
</dbReference>
<keyword evidence="5" id="KW-1185">Reference proteome</keyword>
<organism evidence="4 5">
    <name type="scientific">Paraurantiacibacter namhicola</name>
    <dbReference type="NCBI Taxonomy" id="645517"/>
    <lineage>
        <taxon>Bacteria</taxon>
        <taxon>Pseudomonadati</taxon>
        <taxon>Pseudomonadota</taxon>
        <taxon>Alphaproteobacteria</taxon>
        <taxon>Sphingomonadales</taxon>
        <taxon>Erythrobacteraceae</taxon>
        <taxon>Paraurantiacibacter</taxon>
    </lineage>
</organism>
<gene>
    <name evidence="4" type="primary">bla_1</name>
    <name evidence="4" type="ORF">A6F65_01714</name>
</gene>
<sequence>MLNRLLFAAMAVFGLGTAQPAAAGPQQDEVGEQAEALLQQRGEDIAEVLKGEMPSEEVFSERFLQAVPEERLVGLITQLETQFGPFQGLQSVEPTGAVSANITVRFEGALAMGEFALNPKAPFLVEGLNLRDFQPISDSPDKIVADLATLPGETGMLLVRLDDGEVLVSHQPDQLFAIGSTFKLYILGAIGRQVREGELSWSDIVPLTERSFPSGMLQDWPQGAPLTVQTLASLMISISDNTATDQLLMLAGRDAVEAEVAASGHADAAATLPFITTREMFVLKASPASMGEAYLAADIPTRRTMLAALDLESVDMEQVATTFAGAPRLIELEWLASPADLAALMAHLRDMDDPTIMQVMAINPGITGESAEGFAYIGYKGGSEPGVLNQTWLLQTKDGAWYALSTSWNNPDESLDNNELIILARRAMGLLLPEAEAPAEAPADQ</sequence>
<dbReference type="PATRIC" id="fig|645517.4.peg.1701"/>
<dbReference type="Gene3D" id="3.40.710.10">
    <property type="entry name" value="DD-peptidase/beta-lactamase superfamily"/>
    <property type="match status" value="1"/>
</dbReference>
<dbReference type="EMBL" id="CP016545">
    <property type="protein sequence ID" value="ANU08011.1"/>
    <property type="molecule type" value="Genomic_DNA"/>
</dbReference>
<feature type="chain" id="PRO_5008884502" evidence="2">
    <location>
        <begin position="24"/>
        <end position="445"/>
    </location>
</feature>
<dbReference type="GO" id="GO:0030655">
    <property type="term" value="P:beta-lactam antibiotic catabolic process"/>
    <property type="evidence" value="ECO:0007669"/>
    <property type="project" value="InterPro"/>
</dbReference>
<evidence type="ECO:0000256" key="2">
    <source>
        <dbReference type="SAM" id="SignalP"/>
    </source>
</evidence>
<dbReference type="GO" id="GO:0046677">
    <property type="term" value="P:response to antibiotic"/>
    <property type="evidence" value="ECO:0007669"/>
    <property type="project" value="InterPro"/>
</dbReference>
<name>A0A1C7D9M3_9SPHN</name>
<dbReference type="InterPro" id="IPR012338">
    <property type="entry name" value="Beta-lactam/transpept-like"/>
</dbReference>
<evidence type="ECO:0000256" key="1">
    <source>
        <dbReference type="ARBA" id="ARBA00001526"/>
    </source>
</evidence>
<protein>
    <submittedName>
        <fullName evidence="4">Beta-lactamase TEM</fullName>
        <ecNumber evidence="4">3.5.2.6</ecNumber>
    </submittedName>
</protein>
<dbReference type="EC" id="3.5.2.6" evidence="4"/>
<dbReference type="STRING" id="645517.A6F65_01714"/>
<dbReference type="SUPFAM" id="SSF56601">
    <property type="entry name" value="beta-lactamase/transpeptidase-like"/>
    <property type="match status" value="1"/>
</dbReference>
<dbReference type="GO" id="GO:0008800">
    <property type="term" value="F:beta-lactamase activity"/>
    <property type="evidence" value="ECO:0007669"/>
    <property type="project" value="UniProtKB-EC"/>
</dbReference>
<keyword evidence="4" id="KW-0378">Hydrolase</keyword>
<dbReference type="OrthoDB" id="108135at2"/>
<evidence type="ECO:0000259" key="3">
    <source>
        <dbReference type="Pfam" id="PF13354"/>
    </source>
</evidence>
<reference evidence="4 5" key="1">
    <citation type="submission" date="2016-07" db="EMBL/GenBank/DDBJ databases">
        <title>Complete genome sequence of Altererythrobacter namhicola JCM 16345T, containing esterase-encoding genes.</title>
        <authorList>
            <person name="Cheng H."/>
            <person name="Wu Y.-H."/>
            <person name="Jian S.-L."/>
            <person name="Huo Y.-Y."/>
            <person name="Wang C.-S."/>
            <person name="Xu X.-W."/>
        </authorList>
    </citation>
    <scope>NUCLEOTIDE SEQUENCE [LARGE SCALE GENOMIC DNA]</scope>
    <source>
        <strain evidence="4 5">JCM 16345</strain>
    </source>
</reference>
<feature type="domain" description="Beta-lactamase class A catalytic" evidence="3">
    <location>
        <begin position="157"/>
        <end position="349"/>
    </location>
</feature>
<comment type="catalytic activity">
    <reaction evidence="1">
        <text>a beta-lactam + H2O = a substituted beta-amino acid</text>
        <dbReference type="Rhea" id="RHEA:20401"/>
        <dbReference type="ChEBI" id="CHEBI:15377"/>
        <dbReference type="ChEBI" id="CHEBI:35627"/>
        <dbReference type="ChEBI" id="CHEBI:140347"/>
        <dbReference type="EC" id="3.5.2.6"/>
    </reaction>
</comment>
<dbReference type="InterPro" id="IPR000871">
    <property type="entry name" value="Beta-lactam_class-A"/>
</dbReference>
<keyword evidence="2" id="KW-0732">Signal</keyword>
<proteinExistence type="predicted"/>
<dbReference type="Proteomes" id="UP000092698">
    <property type="component" value="Chromosome"/>
</dbReference>
<evidence type="ECO:0000313" key="4">
    <source>
        <dbReference type="EMBL" id="ANU08011.1"/>
    </source>
</evidence>
<dbReference type="PANTHER" id="PTHR35333:SF5">
    <property type="entry name" value="CONSERVED LIPOPROTEIN LPQF-RELATED"/>
    <property type="match status" value="1"/>
</dbReference>
<dbReference type="RefSeq" id="WP_067787756.1">
    <property type="nucleotide sequence ID" value="NZ_CP016545.1"/>
</dbReference>